<dbReference type="Proteomes" id="UP001172155">
    <property type="component" value="Unassembled WGS sequence"/>
</dbReference>
<organism evidence="2 3">
    <name type="scientific">Schizothecium vesticola</name>
    <dbReference type="NCBI Taxonomy" id="314040"/>
    <lineage>
        <taxon>Eukaryota</taxon>
        <taxon>Fungi</taxon>
        <taxon>Dikarya</taxon>
        <taxon>Ascomycota</taxon>
        <taxon>Pezizomycotina</taxon>
        <taxon>Sordariomycetes</taxon>
        <taxon>Sordariomycetidae</taxon>
        <taxon>Sordariales</taxon>
        <taxon>Schizotheciaceae</taxon>
        <taxon>Schizothecium</taxon>
    </lineage>
</organism>
<proteinExistence type="predicted"/>
<feature type="chain" id="PRO_5041329568" evidence="1">
    <location>
        <begin position="18"/>
        <end position="212"/>
    </location>
</feature>
<name>A0AA40K2L3_9PEZI</name>
<evidence type="ECO:0000313" key="2">
    <source>
        <dbReference type="EMBL" id="KAK0743372.1"/>
    </source>
</evidence>
<evidence type="ECO:0000256" key="1">
    <source>
        <dbReference type="SAM" id="SignalP"/>
    </source>
</evidence>
<reference evidence="2" key="1">
    <citation type="submission" date="2023-06" db="EMBL/GenBank/DDBJ databases">
        <title>Genome-scale phylogeny and comparative genomics of the fungal order Sordariales.</title>
        <authorList>
            <consortium name="Lawrence Berkeley National Laboratory"/>
            <person name="Hensen N."/>
            <person name="Bonometti L."/>
            <person name="Westerberg I."/>
            <person name="Brannstrom I.O."/>
            <person name="Guillou S."/>
            <person name="Cros-Aarteil S."/>
            <person name="Calhoun S."/>
            <person name="Haridas S."/>
            <person name="Kuo A."/>
            <person name="Mondo S."/>
            <person name="Pangilinan J."/>
            <person name="Riley R."/>
            <person name="LaButti K."/>
            <person name="Andreopoulos B."/>
            <person name="Lipzen A."/>
            <person name="Chen C."/>
            <person name="Yanf M."/>
            <person name="Daum C."/>
            <person name="Ng V."/>
            <person name="Clum A."/>
            <person name="Steindorff A."/>
            <person name="Ohm R."/>
            <person name="Martin F."/>
            <person name="Silar P."/>
            <person name="Natvig D."/>
            <person name="Lalanne C."/>
            <person name="Gautier V."/>
            <person name="Ament-velasquez S.L."/>
            <person name="Kruys A."/>
            <person name="Hutchinson M.I."/>
            <person name="Powell A.J."/>
            <person name="Barry K."/>
            <person name="Miller A.N."/>
            <person name="Grigoriev I.V."/>
            <person name="Debuchy R."/>
            <person name="Gladieux P."/>
            <person name="Thoren M.H."/>
            <person name="Johannesson H."/>
        </authorList>
    </citation>
    <scope>NUCLEOTIDE SEQUENCE</scope>
    <source>
        <strain evidence="2">SMH3187-1</strain>
    </source>
</reference>
<feature type="signal peptide" evidence="1">
    <location>
        <begin position="1"/>
        <end position="17"/>
    </location>
</feature>
<dbReference type="AlphaFoldDB" id="A0AA40K2L3"/>
<accession>A0AA40K2L3</accession>
<keyword evidence="1" id="KW-0732">Signal</keyword>
<evidence type="ECO:0000313" key="3">
    <source>
        <dbReference type="Proteomes" id="UP001172155"/>
    </source>
</evidence>
<sequence length="212" mass="23692">MVSSLLPMLSLFWYAVGDKSDAAERGLTSPAWRSELRAEARGREHTTLQPILCFSCSFRPKNWYRLSRHRRGILHVLLLLLSCRLGICPSFLYNIYRIPKPPPLLRAEEAPSLTLKSAIREILLLLRVTYGNVKTACVQIPQLSFLFTVLVCLSGAKMQKMQKQFEAGTKRTQFGIVGPWGSYSAPSPDAFLRGDACARAEPQPRDGIRGGA</sequence>
<keyword evidence="3" id="KW-1185">Reference proteome</keyword>
<comment type="caution">
    <text evidence="2">The sequence shown here is derived from an EMBL/GenBank/DDBJ whole genome shotgun (WGS) entry which is preliminary data.</text>
</comment>
<dbReference type="EMBL" id="JAUKUD010000005">
    <property type="protein sequence ID" value="KAK0743372.1"/>
    <property type="molecule type" value="Genomic_DNA"/>
</dbReference>
<gene>
    <name evidence="2" type="ORF">B0T18DRAFT_183068</name>
</gene>
<protein>
    <submittedName>
        <fullName evidence="2">Uncharacterized protein</fullName>
    </submittedName>
</protein>